<evidence type="ECO:0000313" key="1">
    <source>
        <dbReference type="EMBL" id="USW55014.1"/>
    </source>
</evidence>
<sequence>MPGQNLQCLKQDSRQGDVDTNVVQKLETYMQGFISAINARNFDLSSEAWSYTDSSFKGEAERPPGASHLAASGMSDLQSNVDMFRFMAEQYPDYHIRIFDLSTEVDHKAGKATMFWNGETSGLPGGMTFPSVGMCDFKLFRGEEWRCTSFRGARGPGDGVAEAAVGGL</sequence>
<evidence type="ECO:0000313" key="2">
    <source>
        <dbReference type="Proteomes" id="UP001056384"/>
    </source>
</evidence>
<keyword evidence="2" id="KW-1185">Reference proteome</keyword>
<evidence type="ECO:0008006" key="3">
    <source>
        <dbReference type="Google" id="ProtNLM"/>
    </source>
</evidence>
<reference evidence="1" key="1">
    <citation type="submission" date="2022-06" db="EMBL/GenBank/DDBJ databases">
        <title>Complete genome sequences of two strains of the flax pathogen Septoria linicola.</title>
        <authorList>
            <person name="Lapalu N."/>
            <person name="Simon A."/>
            <person name="Demenou B."/>
            <person name="Paumier D."/>
            <person name="Guillot M.-P."/>
            <person name="Gout L."/>
            <person name="Valade R."/>
        </authorList>
    </citation>
    <scope>NUCLEOTIDE SEQUENCE</scope>
    <source>
        <strain evidence="1">SE15195</strain>
    </source>
</reference>
<protein>
    <recommendedName>
        <fullName evidence="3">SnoaL-like domain-containing protein</fullName>
    </recommendedName>
</protein>
<dbReference type="Proteomes" id="UP001056384">
    <property type="component" value="Chromosome 7"/>
</dbReference>
<organism evidence="1 2">
    <name type="scientific">Septoria linicola</name>
    <dbReference type="NCBI Taxonomy" id="215465"/>
    <lineage>
        <taxon>Eukaryota</taxon>
        <taxon>Fungi</taxon>
        <taxon>Dikarya</taxon>
        <taxon>Ascomycota</taxon>
        <taxon>Pezizomycotina</taxon>
        <taxon>Dothideomycetes</taxon>
        <taxon>Dothideomycetidae</taxon>
        <taxon>Mycosphaerellales</taxon>
        <taxon>Mycosphaerellaceae</taxon>
        <taxon>Septoria</taxon>
    </lineage>
</organism>
<dbReference type="AlphaFoldDB" id="A0A9Q9AUF6"/>
<dbReference type="OrthoDB" id="3621732at2759"/>
<accession>A0A9Q9AUF6</accession>
<dbReference type="EMBL" id="CP099424">
    <property type="protein sequence ID" value="USW55014.1"/>
    <property type="molecule type" value="Genomic_DNA"/>
</dbReference>
<gene>
    <name evidence="1" type="ORF">Slin15195_G083330</name>
</gene>
<proteinExistence type="predicted"/>
<name>A0A9Q9AUF6_9PEZI</name>